<dbReference type="EMBL" id="NKJJ02000013">
    <property type="protein sequence ID" value="TPR00910.1"/>
    <property type="molecule type" value="Genomic_DNA"/>
</dbReference>
<comment type="caution">
    <text evidence="1">The sequence shown here is derived from an EMBL/GenBank/DDBJ whole genome shotgun (WGS) entry which is preliminary data.</text>
</comment>
<dbReference type="AlphaFoldDB" id="A0A505HP02"/>
<reference evidence="2" key="1">
    <citation type="submission" date="2018-10" db="EMBL/GenBank/DDBJ databases">
        <title>FDA dAtabase for Regulatory Grade micrObial Sequences (FDA-ARGOS): Supporting development and validation of Infectious Disease Dx tests.</title>
        <authorList>
            <person name="Kerrigan L."/>
            <person name="Tallon L."/>
            <person name="Sadzewicz L."/>
            <person name="Sengamalay N."/>
            <person name="Ott S."/>
            <person name="Godinez A."/>
            <person name="Nagaraj S."/>
            <person name="Vavikolanu K."/>
            <person name="Nadendla S."/>
            <person name="George J."/>
            <person name="Sichtig H."/>
        </authorList>
    </citation>
    <scope>NUCLEOTIDE SEQUENCE [LARGE SCALE GENOMIC DNA]</scope>
    <source>
        <strain evidence="2">FDAARGOS_311</strain>
    </source>
</reference>
<evidence type="ECO:0000313" key="2">
    <source>
        <dbReference type="Proteomes" id="UP000197666"/>
    </source>
</evidence>
<protein>
    <submittedName>
        <fullName evidence="1">Pyridine nucleotide-disulfide oxidoreductase family protein</fullName>
    </submittedName>
</protein>
<accession>A0A505HP02</accession>
<sequence length="63" mass="7375">MFRSLEVLVVVLSQGCWFPYVPEDFFFLESIQHRTLYRVIGAFRTTSRAAIKICSYILPPPYT</sequence>
<dbReference type="Proteomes" id="UP000197666">
    <property type="component" value="Unassembled WGS sequence"/>
</dbReference>
<proteinExistence type="predicted"/>
<organism evidence="1 2">
    <name type="scientific">Aspergillus niger</name>
    <dbReference type="NCBI Taxonomy" id="5061"/>
    <lineage>
        <taxon>Eukaryota</taxon>
        <taxon>Fungi</taxon>
        <taxon>Dikarya</taxon>
        <taxon>Ascomycota</taxon>
        <taxon>Pezizomycotina</taxon>
        <taxon>Eurotiomycetes</taxon>
        <taxon>Eurotiomycetidae</taxon>
        <taxon>Eurotiales</taxon>
        <taxon>Aspergillaceae</taxon>
        <taxon>Aspergillus</taxon>
        <taxon>Aspergillus subgen. Circumdati</taxon>
    </lineage>
</organism>
<gene>
    <name evidence="1" type="ORF">CAN33_0036660</name>
</gene>
<name>A0A505HP02_ASPNG</name>
<evidence type="ECO:0000313" key="1">
    <source>
        <dbReference type="EMBL" id="TPR00910.1"/>
    </source>
</evidence>